<accession>A0A8S0ZLR4</accession>
<gene>
    <name evidence="1" type="ORF">APLA_LOCUS5528</name>
</gene>
<name>A0A8S0ZLR4_ARCPL</name>
<organism evidence="1 2">
    <name type="scientific">Arctia plantaginis</name>
    <name type="common">Wood tiger moth</name>
    <name type="synonym">Phalaena plantaginis</name>
    <dbReference type="NCBI Taxonomy" id="874455"/>
    <lineage>
        <taxon>Eukaryota</taxon>
        <taxon>Metazoa</taxon>
        <taxon>Ecdysozoa</taxon>
        <taxon>Arthropoda</taxon>
        <taxon>Hexapoda</taxon>
        <taxon>Insecta</taxon>
        <taxon>Pterygota</taxon>
        <taxon>Neoptera</taxon>
        <taxon>Endopterygota</taxon>
        <taxon>Lepidoptera</taxon>
        <taxon>Glossata</taxon>
        <taxon>Ditrysia</taxon>
        <taxon>Noctuoidea</taxon>
        <taxon>Erebidae</taxon>
        <taxon>Arctiinae</taxon>
        <taxon>Arctia</taxon>
    </lineage>
</organism>
<dbReference type="AlphaFoldDB" id="A0A8S0ZLR4"/>
<dbReference type="PANTHER" id="PTHR36688">
    <property type="entry name" value="ENDO/EXONUCLEASE/PHOSPHATASE DOMAIN-CONTAINING PROTEIN"/>
    <property type="match status" value="1"/>
</dbReference>
<dbReference type="InterPro" id="IPR052560">
    <property type="entry name" value="RdDP_mobile_element"/>
</dbReference>
<evidence type="ECO:0000313" key="1">
    <source>
        <dbReference type="EMBL" id="CAB3234203.1"/>
    </source>
</evidence>
<comment type="caution">
    <text evidence="1">The sequence shown here is derived from an EMBL/GenBank/DDBJ whole genome shotgun (WGS) entry which is preliminary data.</text>
</comment>
<dbReference type="EMBL" id="CADEBC010000480">
    <property type="protein sequence ID" value="CAB3234203.1"/>
    <property type="molecule type" value="Genomic_DNA"/>
</dbReference>
<evidence type="ECO:0000313" key="2">
    <source>
        <dbReference type="Proteomes" id="UP000494106"/>
    </source>
</evidence>
<protein>
    <submittedName>
        <fullName evidence="1">Uncharacterized protein</fullName>
    </submittedName>
</protein>
<dbReference type="OrthoDB" id="409048at2759"/>
<sequence>MLLNRLTSVLEPCLIPEQAGVRRGKSCTSQSVNLVQYIEDGFETQRVTGICDLTVTFDTVNEKDIKETLNSTSNHMTSQKDLAFYTFI</sequence>
<proteinExistence type="predicted"/>
<reference evidence="1 2" key="1">
    <citation type="submission" date="2020-04" db="EMBL/GenBank/DDBJ databases">
        <authorList>
            <person name="Wallbank WR R."/>
            <person name="Pardo Diaz C."/>
            <person name="Kozak K."/>
            <person name="Martin S."/>
            <person name="Jiggins C."/>
            <person name="Moest M."/>
            <person name="Warren A I."/>
            <person name="Byers J.R.P. K."/>
            <person name="Montejo-Kovacevich G."/>
            <person name="Yen C E."/>
        </authorList>
    </citation>
    <scope>NUCLEOTIDE SEQUENCE [LARGE SCALE GENOMIC DNA]</scope>
</reference>
<dbReference type="Proteomes" id="UP000494106">
    <property type="component" value="Unassembled WGS sequence"/>
</dbReference>
<dbReference type="PANTHER" id="PTHR36688:SF1">
    <property type="entry name" value="ENDONUCLEASE_EXONUCLEASE_PHOSPHATASE DOMAIN-CONTAINING PROTEIN"/>
    <property type="match status" value="1"/>
</dbReference>
<keyword evidence="2" id="KW-1185">Reference proteome</keyword>